<dbReference type="RefSeq" id="WP_255189569.1">
    <property type="nucleotide sequence ID" value="NZ_CP113517.1"/>
</dbReference>
<organism evidence="1 2">
    <name type="scientific">Methylomonas rapida</name>
    <dbReference type="NCBI Taxonomy" id="2963939"/>
    <lineage>
        <taxon>Bacteria</taxon>
        <taxon>Pseudomonadati</taxon>
        <taxon>Pseudomonadota</taxon>
        <taxon>Gammaproteobacteria</taxon>
        <taxon>Methylococcales</taxon>
        <taxon>Methylococcaceae</taxon>
        <taxon>Methylomonas</taxon>
    </lineage>
</organism>
<name>A0ABY7GH63_9GAMM</name>
<gene>
    <name evidence="1" type="ORF">NM686_019950</name>
</gene>
<dbReference type="EMBL" id="CP113517">
    <property type="protein sequence ID" value="WAR44595.1"/>
    <property type="molecule type" value="Genomic_DNA"/>
</dbReference>
<keyword evidence="2" id="KW-1185">Reference proteome</keyword>
<protein>
    <submittedName>
        <fullName evidence="1">Uncharacterized protein</fullName>
    </submittedName>
</protein>
<reference evidence="1" key="1">
    <citation type="submission" date="2022-11" db="EMBL/GenBank/DDBJ databases">
        <title>Methylomonas rapida sp. nov., Carotenoid-Producing Obligate Methanotrophs with High Growth Characteristics and Biotechnological Potential.</title>
        <authorList>
            <person name="Tikhonova E.N."/>
            <person name="Suleimanov R.Z."/>
            <person name="Miroshnikov K."/>
            <person name="Oshkin I.Y."/>
            <person name="Belova S.E."/>
            <person name="Danilova O.V."/>
            <person name="Ashikhmin A."/>
            <person name="Konopkin A."/>
            <person name="But S.Y."/>
            <person name="Khmelenina V.N."/>
            <person name="Kuznetsov N."/>
            <person name="Pimenov N.V."/>
            <person name="Dedysh S.N."/>
        </authorList>
    </citation>
    <scope>NUCLEOTIDE SEQUENCE</scope>
    <source>
        <strain evidence="1">MP1</strain>
    </source>
</reference>
<proteinExistence type="predicted"/>
<dbReference type="Proteomes" id="UP001162780">
    <property type="component" value="Chromosome"/>
</dbReference>
<evidence type="ECO:0000313" key="1">
    <source>
        <dbReference type="EMBL" id="WAR44595.1"/>
    </source>
</evidence>
<accession>A0ABY7GH63</accession>
<sequence>MFDNYETNNANDKFAKLKAIAAGEVSAQQPIPWQHEVNKPLIGTIKGFSEFHHDRFGPQKTVIVERENGEVVSAFMNAYVSNGMELQNAQPGDLVLIQLMGKAKSQHGNQYNEFQLYIEKPT</sequence>
<evidence type="ECO:0000313" key="2">
    <source>
        <dbReference type="Proteomes" id="UP001162780"/>
    </source>
</evidence>